<feature type="region of interest" description="Disordered" evidence="1">
    <location>
        <begin position="1"/>
        <end position="83"/>
    </location>
</feature>
<proteinExistence type="predicted"/>
<feature type="region of interest" description="Disordered" evidence="1">
    <location>
        <begin position="108"/>
        <end position="171"/>
    </location>
</feature>
<dbReference type="Gene3D" id="1.20.5.1700">
    <property type="match status" value="1"/>
</dbReference>
<name>A0ABT0EFX8_9PSED</name>
<organism evidence="2 3">
    <name type="scientific">Pseudomonas emilianonis</name>
    <dbReference type="NCBI Taxonomy" id="2915812"/>
    <lineage>
        <taxon>Bacteria</taxon>
        <taxon>Pseudomonadati</taxon>
        <taxon>Pseudomonadota</taxon>
        <taxon>Gammaproteobacteria</taxon>
        <taxon>Pseudomonadales</taxon>
        <taxon>Pseudomonadaceae</taxon>
        <taxon>Pseudomonas</taxon>
    </lineage>
</organism>
<evidence type="ECO:0000256" key="1">
    <source>
        <dbReference type="SAM" id="MobiDB-lite"/>
    </source>
</evidence>
<evidence type="ECO:0000313" key="3">
    <source>
        <dbReference type="Proteomes" id="UP001317085"/>
    </source>
</evidence>
<comment type="caution">
    <text evidence="2">The sequence shown here is derived from an EMBL/GenBank/DDBJ whole genome shotgun (WGS) entry which is preliminary data.</text>
</comment>
<feature type="compositionally biased region" description="Polar residues" evidence="1">
    <location>
        <begin position="127"/>
        <end position="142"/>
    </location>
</feature>
<feature type="compositionally biased region" description="Basic and acidic residues" evidence="1">
    <location>
        <begin position="293"/>
        <end position="302"/>
    </location>
</feature>
<feature type="region of interest" description="Disordered" evidence="1">
    <location>
        <begin position="185"/>
        <end position="302"/>
    </location>
</feature>
<dbReference type="Proteomes" id="UP001317085">
    <property type="component" value="Unassembled WGS sequence"/>
</dbReference>
<feature type="compositionally biased region" description="Polar residues" evidence="1">
    <location>
        <begin position="71"/>
        <end position="80"/>
    </location>
</feature>
<accession>A0ABT0EFX8</accession>
<dbReference type="EMBL" id="JAKNRV010000059">
    <property type="protein sequence ID" value="MCK1784527.1"/>
    <property type="molecule type" value="Genomic_DNA"/>
</dbReference>
<feature type="compositionally biased region" description="Low complexity" evidence="1">
    <location>
        <begin position="34"/>
        <end position="49"/>
    </location>
</feature>
<gene>
    <name evidence="2" type="ORF">L9Z73_09235</name>
</gene>
<feature type="compositionally biased region" description="Low complexity" evidence="1">
    <location>
        <begin position="242"/>
        <end position="269"/>
    </location>
</feature>
<dbReference type="RefSeq" id="WP_247399016.1">
    <property type="nucleotide sequence ID" value="NZ_JAKNRV010000059.1"/>
</dbReference>
<sequence length="338" mass="35477">MTSINNRQPTPYTVGYEMSPKPTPIRGEDSAKASGNSGSQPSSGPSRQPINAPQLSHRGLTNAPPAAKNAVSDQLQQLAGQNKKLNEKFDQMVAKLAPQILKLQAQVNQLTQQQNAKTTPGKEAAPSNPSTRGGPAAQQNSKAPDARTPAENTQASGRDAPLSFERLSAENKQLGDKLDQLESRFNSTVKGLQGQVGDLSKKLGGADTPETRTPPATPGAGNGKQATANNMPAKDAPNANQGAASGKASPGAASGQANQGAASGQSNQAKPAAQSSESKPSARSDESSQTPRTIDDLARDNEQLRERLDQMMAEFTKMISQLQQQIERLSNQINSLKG</sequence>
<evidence type="ECO:0000313" key="2">
    <source>
        <dbReference type="EMBL" id="MCK1784527.1"/>
    </source>
</evidence>
<reference evidence="2 3" key="1">
    <citation type="submission" date="2022-02" db="EMBL/GenBank/DDBJ databases">
        <title>Comparative genomics of the first Antarctic Pseudomonas spp. capable of biotransforming 2,4,6-Trinitrotoluene.</title>
        <authorList>
            <person name="Cabrera M.A."/>
            <person name="Marquez S.L."/>
            <person name="Perez-Donoso J.M."/>
        </authorList>
    </citation>
    <scope>NUCLEOTIDE SEQUENCE [LARGE SCALE GENOMIC DNA]</scope>
    <source>
        <strain evidence="2 3">TNT11</strain>
    </source>
</reference>
<keyword evidence="3" id="KW-1185">Reference proteome</keyword>
<feature type="compositionally biased region" description="Polar residues" evidence="1">
    <location>
        <begin position="1"/>
        <end position="11"/>
    </location>
</feature>
<protein>
    <submittedName>
        <fullName evidence="2">Uncharacterized protein</fullName>
    </submittedName>
</protein>